<evidence type="ECO:0000313" key="5">
    <source>
        <dbReference type="Proteomes" id="UP001403385"/>
    </source>
</evidence>
<dbReference type="SUPFAM" id="SSF51735">
    <property type="entry name" value="NAD(P)-binding Rossmann-fold domains"/>
    <property type="match status" value="1"/>
</dbReference>
<gene>
    <name evidence="4" type="ORF">AAG747_04475</name>
</gene>
<dbReference type="CDD" id="cd05242">
    <property type="entry name" value="SDR_a8"/>
    <property type="match status" value="1"/>
</dbReference>
<dbReference type="InterPro" id="IPR013549">
    <property type="entry name" value="DUF1731"/>
</dbReference>
<evidence type="ECO:0000313" key="4">
    <source>
        <dbReference type="EMBL" id="MEN7547149.1"/>
    </source>
</evidence>
<comment type="caution">
    <text evidence="4">The sequence shown here is derived from an EMBL/GenBank/DDBJ whole genome shotgun (WGS) entry which is preliminary data.</text>
</comment>
<dbReference type="RefSeq" id="WP_346819935.1">
    <property type="nucleotide sequence ID" value="NZ_JBDKWZ010000002.1"/>
</dbReference>
<organism evidence="4 5">
    <name type="scientific">Rapidithrix thailandica</name>
    <dbReference type="NCBI Taxonomy" id="413964"/>
    <lineage>
        <taxon>Bacteria</taxon>
        <taxon>Pseudomonadati</taxon>
        <taxon>Bacteroidota</taxon>
        <taxon>Cytophagia</taxon>
        <taxon>Cytophagales</taxon>
        <taxon>Flammeovirgaceae</taxon>
        <taxon>Rapidithrix</taxon>
    </lineage>
</organism>
<evidence type="ECO:0000259" key="2">
    <source>
        <dbReference type="Pfam" id="PF01370"/>
    </source>
</evidence>
<dbReference type="Proteomes" id="UP001403385">
    <property type="component" value="Unassembled WGS sequence"/>
</dbReference>
<dbReference type="InterPro" id="IPR010099">
    <property type="entry name" value="SDR39U1"/>
</dbReference>
<feature type="domain" description="DUF1731" evidence="3">
    <location>
        <begin position="265"/>
        <end position="301"/>
    </location>
</feature>
<evidence type="ECO:0000256" key="1">
    <source>
        <dbReference type="ARBA" id="ARBA00009353"/>
    </source>
</evidence>
<comment type="similarity">
    <text evidence="1">Belongs to the NAD(P)-dependent epimerase/dehydratase family. SDR39U1 subfamily.</text>
</comment>
<protein>
    <submittedName>
        <fullName evidence="4">TIGR01777 family oxidoreductase</fullName>
    </submittedName>
</protein>
<evidence type="ECO:0000259" key="3">
    <source>
        <dbReference type="Pfam" id="PF08338"/>
    </source>
</evidence>
<keyword evidence="5" id="KW-1185">Reference proteome</keyword>
<dbReference type="AlphaFoldDB" id="A0AAW9S2K6"/>
<reference evidence="4 5" key="1">
    <citation type="submission" date="2024-04" db="EMBL/GenBank/DDBJ databases">
        <title>Novel genus in family Flammeovirgaceae.</title>
        <authorList>
            <person name="Nguyen T.H."/>
            <person name="Vuong T.Q."/>
            <person name="Le H."/>
            <person name="Kim S.-G."/>
        </authorList>
    </citation>
    <scope>NUCLEOTIDE SEQUENCE [LARGE SCALE GENOMIC DNA]</scope>
    <source>
        <strain evidence="4 5">JCM 23209</strain>
    </source>
</reference>
<feature type="domain" description="NAD-dependent epimerase/dehydratase" evidence="2">
    <location>
        <begin position="4"/>
        <end position="125"/>
    </location>
</feature>
<dbReference type="Pfam" id="PF01370">
    <property type="entry name" value="Epimerase"/>
    <property type="match status" value="1"/>
</dbReference>
<dbReference type="EMBL" id="JBDKWZ010000002">
    <property type="protein sequence ID" value="MEN7547149.1"/>
    <property type="molecule type" value="Genomic_DNA"/>
</dbReference>
<dbReference type="InterPro" id="IPR001509">
    <property type="entry name" value="Epimerase_deHydtase"/>
</dbReference>
<dbReference type="PANTHER" id="PTHR11092:SF0">
    <property type="entry name" value="EPIMERASE FAMILY PROTEIN SDR39U1"/>
    <property type="match status" value="1"/>
</dbReference>
<dbReference type="Pfam" id="PF08338">
    <property type="entry name" value="DUF1731"/>
    <property type="match status" value="1"/>
</dbReference>
<dbReference type="PANTHER" id="PTHR11092">
    <property type="entry name" value="SUGAR NUCLEOTIDE EPIMERASE RELATED"/>
    <property type="match status" value="1"/>
</dbReference>
<sequence>MKKIVVAGGSGFLGEVLKKYFKSKYQEIVILSRSTQAPENNIRYVQWDGKSLGSWAETLDGCEVLINLAGKSVDCRYTPRNKQLIYDSRLDSTRVLGEAVQACQCPPQVWINSSSATIYRHAQDRAMDETQGEIGSGFSVDVVKKWEKAFWSVETPQTRKLALRTAIVLGKKLGALQPLKRLTQAGMGGKQGDGNQYFSWIHERDFARVVEYLIQEQNLQGVVNVSAPNPIPNKELMQTMRKIIGAPFGIPLGKNLLELGAKVIQTETELILKSRWVIPRKLQENGFRFHFSDIHAALEDLL</sequence>
<name>A0AAW9S2K6_9BACT</name>
<dbReference type="Gene3D" id="3.40.50.720">
    <property type="entry name" value="NAD(P)-binding Rossmann-like Domain"/>
    <property type="match status" value="1"/>
</dbReference>
<dbReference type="NCBIfam" id="TIGR01777">
    <property type="entry name" value="yfcH"/>
    <property type="match status" value="1"/>
</dbReference>
<proteinExistence type="inferred from homology"/>
<accession>A0AAW9S2K6</accession>
<dbReference type="InterPro" id="IPR036291">
    <property type="entry name" value="NAD(P)-bd_dom_sf"/>
</dbReference>